<accession>A0A4S2EIB9</accession>
<name>A0A4S2EIB9_9LACO</name>
<evidence type="ECO:0000313" key="2">
    <source>
        <dbReference type="Proteomes" id="UP000306855"/>
    </source>
</evidence>
<comment type="caution">
    <text evidence="1">The sequence shown here is derived from an EMBL/GenBank/DDBJ whole genome shotgun (WGS) entry which is preliminary data.</text>
</comment>
<dbReference type="EMBL" id="SRYK01000021">
    <property type="protein sequence ID" value="TGY55477.1"/>
    <property type="molecule type" value="Genomic_DNA"/>
</dbReference>
<reference evidence="1 2" key="1">
    <citation type="submission" date="2019-04" db="EMBL/GenBank/DDBJ databases">
        <title>Microbes associate with the intestines of laboratory mice.</title>
        <authorList>
            <person name="Navarre W."/>
            <person name="Wong E."/>
            <person name="Huang K."/>
            <person name="Tropini C."/>
            <person name="Ng K."/>
            <person name="Yu B."/>
        </authorList>
    </citation>
    <scope>NUCLEOTIDE SEQUENCE [LARGE SCALE GENOMIC DNA]</scope>
    <source>
        <strain evidence="1 2">NM26_J9</strain>
    </source>
</reference>
<evidence type="ECO:0000313" key="1">
    <source>
        <dbReference type="EMBL" id="TGY55477.1"/>
    </source>
</evidence>
<dbReference type="Proteomes" id="UP000306855">
    <property type="component" value="Unassembled WGS sequence"/>
</dbReference>
<protein>
    <submittedName>
        <fullName evidence="1">Uncharacterized protein</fullName>
    </submittedName>
</protein>
<gene>
    <name evidence="1" type="ORF">E5340_05580</name>
</gene>
<sequence length="78" mass="9080">MEATTQMDEFVSDLMKKVKDEVSAAYYYGKHPNRSESVLYEIEKELSSQLAMQYLNGWRDGRHELLDELKKKVVGGHK</sequence>
<proteinExistence type="predicted"/>
<dbReference type="RefSeq" id="WP_135942101.1">
    <property type="nucleotide sequence ID" value="NZ_SRYK01000021.1"/>
</dbReference>
<organism evidence="1 2">
    <name type="scientific">Ligilactobacillus murinus</name>
    <dbReference type="NCBI Taxonomy" id="1622"/>
    <lineage>
        <taxon>Bacteria</taxon>
        <taxon>Bacillati</taxon>
        <taxon>Bacillota</taxon>
        <taxon>Bacilli</taxon>
        <taxon>Lactobacillales</taxon>
        <taxon>Lactobacillaceae</taxon>
        <taxon>Ligilactobacillus</taxon>
    </lineage>
</organism>
<dbReference type="AlphaFoldDB" id="A0A4S2EIB9"/>